<organism evidence="9 10">
    <name type="scientific">Thermoanaerobacterium thermosaccharolyticum</name>
    <name type="common">Clostridium thermosaccharolyticum</name>
    <dbReference type="NCBI Taxonomy" id="1517"/>
    <lineage>
        <taxon>Bacteria</taxon>
        <taxon>Bacillati</taxon>
        <taxon>Bacillota</taxon>
        <taxon>Clostridia</taxon>
        <taxon>Thermoanaerobacterales</taxon>
        <taxon>Thermoanaerobacteraceae</taxon>
        <taxon>Thermoanaerobacterium</taxon>
    </lineage>
</organism>
<dbReference type="GO" id="GO:0009401">
    <property type="term" value="P:phosphoenolpyruvate-dependent sugar phosphotransferase system"/>
    <property type="evidence" value="ECO:0007669"/>
    <property type="project" value="UniProtKB-KW"/>
</dbReference>
<dbReference type="Gene3D" id="3.40.50.510">
    <property type="entry name" value="Phosphotransferase system, mannose-type IIA component"/>
    <property type="match status" value="1"/>
</dbReference>
<evidence type="ECO:0000256" key="3">
    <source>
        <dbReference type="ARBA" id="ARBA00022490"/>
    </source>
</evidence>
<evidence type="ECO:0000259" key="8">
    <source>
        <dbReference type="PROSITE" id="PS51096"/>
    </source>
</evidence>
<dbReference type="Proteomes" id="UP000215301">
    <property type="component" value="Unassembled WGS sequence"/>
</dbReference>
<dbReference type="PROSITE" id="PS51096">
    <property type="entry name" value="PTS_EIIA_TYPE_4"/>
    <property type="match status" value="1"/>
</dbReference>
<gene>
    <name evidence="9" type="ORF">CE561_05240</name>
</gene>
<evidence type="ECO:0000256" key="5">
    <source>
        <dbReference type="ARBA" id="ARBA00022679"/>
    </source>
</evidence>
<sequence>MNFLSKVVYKFVWRLSMIRLIVTGHGKFASGLINVVDFIVGKQENLIGIEFNNQDLATYSEQIENIIKDANKNNDSVVILTDLIGGTPFRISSSISAKYNNVYVVTGANIPMLIEALFNRENYDISNFVNYIIKMGKNGIESLDSLLNQKGGTSDGI</sequence>
<evidence type="ECO:0000256" key="2">
    <source>
        <dbReference type="ARBA" id="ARBA00022448"/>
    </source>
</evidence>
<evidence type="ECO:0000256" key="1">
    <source>
        <dbReference type="ARBA" id="ARBA00004496"/>
    </source>
</evidence>
<dbReference type="AlphaFoldDB" id="A0A231VJR1"/>
<evidence type="ECO:0000256" key="4">
    <source>
        <dbReference type="ARBA" id="ARBA00022597"/>
    </source>
</evidence>
<keyword evidence="3" id="KW-0963">Cytoplasm</keyword>
<dbReference type="InterPro" id="IPR036662">
    <property type="entry name" value="PTS_EIIA_man-typ_sf"/>
</dbReference>
<proteinExistence type="predicted"/>
<dbReference type="GO" id="GO:0016020">
    <property type="term" value="C:membrane"/>
    <property type="evidence" value="ECO:0007669"/>
    <property type="project" value="InterPro"/>
</dbReference>
<dbReference type="InterPro" id="IPR033887">
    <property type="entry name" value="PTS_IIA_man"/>
</dbReference>
<evidence type="ECO:0000313" key="10">
    <source>
        <dbReference type="Proteomes" id="UP000215301"/>
    </source>
</evidence>
<dbReference type="NCBIfam" id="NF040761">
    <property type="entry name" value="AgaF"/>
    <property type="match status" value="1"/>
</dbReference>
<dbReference type="PANTHER" id="PTHR33799:SF1">
    <property type="entry name" value="PTS SYSTEM MANNOSE-SPECIFIC EIIAB COMPONENT-RELATED"/>
    <property type="match status" value="1"/>
</dbReference>
<evidence type="ECO:0000256" key="7">
    <source>
        <dbReference type="ARBA" id="ARBA00022777"/>
    </source>
</evidence>
<dbReference type="PANTHER" id="PTHR33799">
    <property type="entry name" value="PTS PERMEASE-RELATED-RELATED"/>
    <property type="match status" value="1"/>
</dbReference>
<dbReference type="Pfam" id="PF03610">
    <property type="entry name" value="EIIA-man"/>
    <property type="match status" value="1"/>
</dbReference>
<reference evidence="9 10" key="1">
    <citation type="submission" date="2017-06" db="EMBL/GenBank/DDBJ databases">
        <title>Isolation and characterization of a thermophilic and butanogenic Thermoanaerobacterium thermosaccharolyticum M5 capable of efficient degradation of hemicellulose.</title>
        <authorList>
            <person name="Xin F."/>
            <person name="Jiang Y."/>
        </authorList>
    </citation>
    <scope>NUCLEOTIDE SEQUENCE [LARGE SCALE GENOMIC DNA]</scope>
    <source>
        <strain evidence="9 10">M5</strain>
    </source>
</reference>
<comment type="caution">
    <text evidence="9">The sequence shown here is derived from an EMBL/GenBank/DDBJ whole genome shotgun (WGS) entry which is preliminary data.</text>
</comment>
<evidence type="ECO:0000256" key="6">
    <source>
        <dbReference type="ARBA" id="ARBA00022683"/>
    </source>
</evidence>
<accession>A0A231VJR1</accession>
<keyword evidence="4" id="KW-0762">Sugar transport</keyword>
<dbReference type="EMBL" id="NKHD01000016">
    <property type="protein sequence ID" value="OXT08337.1"/>
    <property type="molecule type" value="Genomic_DNA"/>
</dbReference>
<comment type="subcellular location">
    <subcellularLocation>
        <location evidence="1">Cytoplasm</location>
    </subcellularLocation>
</comment>
<keyword evidence="7" id="KW-0418">Kinase</keyword>
<evidence type="ECO:0000313" key="9">
    <source>
        <dbReference type="EMBL" id="OXT08337.1"/>
    </source>
</evidence>
<dbReference type="GO" id="GO:0005737">
    <property type="term" value="C:cytoplasm"/>
    <property type="evidence" value="ECO:0007669"/>
    <property type="project" value="UniProtKB-SubCell"/>
</dbReference>
<dbReference type="GO" id="GO:0016301">
    <property type="term" value="F:kinase activity"/>
    <property type="evidence" value="ECO:0007669"/>
    <property type="project" value="UniProtKB-KW"/>
</dbReference>
<dbReference type="SUPFAM" id="SSF53062">
    <property type="entry name" value="PTS system fructose IIA component-like"/>
    <property type="match status" value="1"/>
</dbReference>
<feature type="domain" description="PTS EIIA type-4" evidence="8">
    <location>
        <begin position="17"/>
        <end position="140"/>
    </location>
</feature>
<keyword evidence="2" id="KW-0813">Transport</keyword>
<dbReference type="InterPro" id="IPR051471">
    <property type="entry name" value="Bacterial_PTS_sugar_comp"/>
</dbReference>
<keyword evidence="5" id="KW-0808">Transferase</keyword>
<name>A0A231VJR1_THETR</name>
<dbReference type="InterPro" id="IPR004701">
    <property type="entry name" value="PTS_EIIA_man-typ"/>
</dbReference>
<dbReference type="CDD" id="cd00006">
    <property type="entry name" value="PTS_IIA_man"/>
    <property type="match status" value="1"/>
</dbReference>
<keyword evidence="6" id="KW-0598">Phosphotransferase system</keyword>
<protein>
    <recommendedName>
        <fullName evidence="8">PTS EIIA type-4 domain-containing protein</fullName>
    </recommendedName>
</protein>